<gene>
    <name evidence="6" type="ORF">AM587_10008988</name>
</gene>
<proteinExistence type="inferred from homology"/>
<dbReference type="AlphaFoldDB" id="A0A0W8C672"/>
<comment type="similarity">
    <text evidence="2 5">Belongs to the RxLR effector family.</text>
</comment>
<organism evidence="6 7">
    <name type="scientific">Phytophthora nicotianae</name>
    <name type="common">Potato buckeye rot agent</name>
    <name type="synonym">Phytophthora parasitica</name>
    <dbReference type="NCBI Taxonomy" id="4792"/>
    <lineage>
        <taxon>Eukaryota</taxon>
        <taxon>Sar</taxon>
        <taxon>Stramenopiles</taxon>
        <taxon>Oomycota</taxon>
        <taxon>Peronosporomycetes</taxon>
        <taxon>Peronosporales</taxon>
        <taxon>Peronosporaceae</taxon>
        <taxon>Phytophthora</taxon>
    </lineage>
</organism>
<comment type="domain">
    <text evidence="5">The RxLR-dEER motif acts to carry the protein into the host cell cytoplasm through binding to cell surface phosphatidylinositol-3-phosphate.</text>
</comment>
<protein>
    <recommendedName>
        <fullName evidence="5">RxLR effector protein</fullName>
    </recommendedName>
</protein>
<keyword evidence="4 5" id="KW-0732">Signal</keyword>
<dbReference type="Proteomes" id="UP000052943">
    <property type="component" value="Unassembled WGS sequence"/>
</dbReference>
<reference evidence="6 7" key="1">
    <citation type="submission" date="2015-11" db="EMBL/GenBank/DDBJ databases">
        <title>Genomes and virulence difference between two physiological races of Phytophthora nicotianae.</title>
        <authorList>
            <person name="Liu H."/>
            <person name="Ma X."/>
            <person name="Yu H."/>
            <person name="Fang D."/>
            <person name="Li Y."/>
            <person name="Wang X."/>
            <person name="Wang W."/>
            <person name="Dong Y."/>
            <person name="Xiao B."/>
        </authorList>
    </citation>
    <scope>NUCLEOTIDE SEQUENCE [LARGE SCALE GENOMIC DNA]</scope>
    <source>
        <strain evidence="7">race 0</strain>
    </source>
</reference>
<comment type="caution">
    <text evidence="6">The sequence shown here is derived from an EMBL/GenBank/DDBJ whole genome shotgun (WGS) entry which is preliminary data.</text>
</comment>
<dbReference type="PROSITE" id="PS51257">
    <property type="entry name" value="PROKAR_LIPOPROTEIN"/>
    <property type="match status" value="1"/>
</dbReference>
<name>A0A0W8C672_PHYNI</name>
<keyword evidence="3 5" id="KW-0964">Secreted</keyword>
<dbReference type="InterPro" id="IPR031825">
    <property type="entry name" value="RXLR"/>
</dbReference>
<accession>A0A0W8C672</accession>
<comment type="subcellular location">
    <subcellularLocation>
        <location evidence="1 5">Secreted</location>
    </subcellularLocation>
</comment>
<evidence type="ECO:0000313" key="7">
    <source>
        <dbReference type="Proteomes" id="UP000052943"/>
    </source>
</evidence>
<sequence>MRLALWAAIVVLVTLSACSRAASVNLESTTSGAKLSSNVLENDVGEKTNLRSTTNMMSTEEDNTNDEERAIPAWRLRVTNVAMATMGHVGGPIKKIIAKRLHCTFIRFYRDGETPATISARFGSESDVTFVYRVWYDRVKQLIAKGAVL</sequence>
<evidence type="ECO:0000256" key="3">
    <source>
        <dbReference type="ARBA" id="ARBA00022525"/>
    </source>
</evidence>
<evidence type="ECO:0000313" key="6">
    <source>
        <dbReference type="EMBL" id="KUF79552.1"/>
    </source>
</evidence>
<evidence type="ECO:0000256" key="1">
    <source>
        <dbReference type="ARBA" id="ARBA00004613"/>
    </source>
</evidence>
<dbReference type="Pfam" id="PF16810">
    <property type="entry name" value="RXLR"/>
    <property type="match status" value="1"/>
</dbReference>
<evidence type="ECO:0000256" key="4">
    <source>
        <dbReference type="ARBA" id="ARBA00022729"/>
    </source>
</evidence>
<evidence type="ECO:0000256" key="5">
    <source>
        <dbReference type="RuleBase" id="RU367124"/>
    </source>
</evidence>
<feature type="signal peptide" evidence="5">
    <location>
        <begin position="1"/>
        <end position="21"/>
    </location>
</feature>
<evidence type="ECO:0000256" key="2">
    <source>
        <dbReference type="ARBA" id="ARBA00010400"/>
    </source>
</evidence>
<feature type="chain" id="PRO_5044978132" description="RxLR effector protein" evidence="5">
    <location>
        <begin position="22"/>
        <end position="149"/>
    </location>
</feature>
<comment type="function">
    <text evidence="5">Effector that suppresses plant defense responses during pathogen infection.</text>
</comment>
<dbReference type="EMBL" id="LNFO01004788">
    <property type="protein sequence ID" value="KUF79552.1"/>
    <property type="molecule type" value="Genomic_DNA"/>
</dbReference>